<accession>A0ABW5UN60</accession>
<sequence>MRRPHFAQEKYWIWIAAAALAGCTALPQGTGTGTATPYHADPLTRQALASPQLAAPLTAEQRQQWLDRITWGASDSDDSQLQKLGLKAWLAQQLAPGLAPLPAEAQQRVDALDISQRSMEQIQQDVAAQRQAIRNAADPEEKSRLGQALQRQLNQWAQEAQKRHLLRALYSPHQLQEQMTWFWMNHFNVSTRKGDVRLWVGDYEEHAIRPHALGNFRQLLEASMRHPAMLVYLDNASNAAGHINENYARELLELHTMGVGSGYTQADVQAMAHVLTGVGFTTREAGAPAPKLRPERRGDYVRQGFFEFNPNRHDYTPQTFLGRPLQGQGMAQVEEALDRIVAAPATARFVARKLAVYFIDDNPPAQLVERAAQAFERSRGDIAATLATLLAAPEAMQRFGQRFKDPVHYVVGATRLAYDPRVATDMAPLLGWLSRLGEPLYGHETPDGYPLAQSDWSSSGQMTARFEVARQMAARGAVLFRTEPQAALEKPPYPDLAKRGSVQARLPSWSARSRQALAQARNPVDWNTYFLSAPEMMFR</sequence>
<comment type="caution">
    <text evidence="1">The sequence shown here is derived from an EMBL/GenBank/DDBJ whole genome shotgun (WGS) entry which is preliminary data.</text>
</comment>
<dbReference type="InterPro" id="IPR014917">
    <property type="entry name" value="DUF1800"/>
</dbReference>
<dbReference type="PROSITE" id="PS51257">
    <property type="entry name" value="PROKAR_LIPOPROTEIN"/>
    <property type="match status" value="1"/>
</dbReference>
<dbReference type="Pfam" id="PF08811">
    <property type="entry name" value="DUF1800"/>
    <property type="match status" value="1"/>
</dbReference>
<gene>
    <name evidence="1" type="ORF">ACFSW6_07005</name>
</gene>
<name>A0ABW5UN60_9BURK</name>
<evidence type="ECO:0000313" key="1">
    <source>
        <dbReference type="EMBL" id="MFD2753832.1"/>
    </source>
</evidence>
<dbReference type="RefSeq" id="WP_066480885.1">
    <property type="nucleotide sequence ID" value="NZ_BCNT01000014.1"/>
</dbReference>
<dbReference type="EMBL" id="JBHUMV010000002">
    <property type="protein sequence ID" value="MFD2753832.1"/>
    <property type="molecule type" value="Genomic_DNA"/>
</dbReference>
<organism evidence="1 2">
    <name type="scientific">Comamonas terrae</name>
    <dbReference type="NCBI Taxonomy" id="673548"/>
    <lineage>
        <taxon>Bacteria</taxon>
        <taxon>Pseudomonadati</taxon>
        <taxon>Pseudomonadota</taxon>
        <taxon>Betaproteobacteria</taxon>
        <taxon>Burkholderiales</taxon>
        <taxon>Comamonadaceae</taxon>
        <taxon>Comamonas</taxon>
    </lineage>
</organism>
<dbReference type="Proteomes" id="UP001597463">
    <property type="component" value="Unassembled WGS sequence"/>
</dbReference>
<proteinExistence type="predicted"/>
<keyword evidence="2" id="KW-1185">Reference proteome</keyword>
<reference evidence="2" key="1">
    <citation type="journal article" date="2019" name="Int. J. Syst. Evol. Microbiol.">
        <title>The Global Catalogue of Microorganisms (GCM) 10K type strain sequencing project: providing services to taxonomists for standard genome sequencing and annotation.</title>
        <authorList>
            <consortium name="The Broad Institute Genomics Platform"/>
            <consortium name="The Broad Institute Genome Sequencing Center for Infectious Disease"/>
            <person name="Wu L."/>
            <person name="Ma J."/>
        </authorList>
    </citation>
    <scope>NUCLEOTIDE SEQUENCE [LARGE SCALE GENOMIC DNA]</scope>
    <source>
        <strain evidence="2">TISTR 1906</strain>
    </source>
</reference>
<protein>
    <submittedName>
        <fullName evidence="1">DUF1800 domain-containing protein</fullName>
    </submittedName>
</protein>
<evidence type="ECO:0000313" key="2">
    <source>
        <dbReference type="Proteomes" id="UP001597463"/>
    </source>
</evidence>